<dbReference type="InterPro" id="IPR027417">
    <property type="entry name" value="P-loop_NTPase"/>
</dbReference>
<accession>A0A934J3U5</accession>
<evidence type="ECO:0000256" key="6">
    <source>
        <dbReference type="ARBA" id="ARBA00022840"/>
    </source>
</evidence>
<keyword evidence="7" id="KW-0029">Amino-acid transport</keyword>
<protein>
    <submittedName>
        <fullName evidence="11">Ectoine/hydroxyectoine ABC transporter ATP-binding protein EhuA</fullName>
    </submittedName>
</protein>
<dbReference type="Gene3D" id="3.40.50.300">
    <property type="entry name" value="P-loop containing nucleotide triphosphate hydrolases"/>
    <property type="match status" value="1"/>
</dbReference>
<dbReference type="EMBL" id="JAELUP010000065">
    <property type="protein sequence ID" value="MBJ6362325.1"/>
    <property type="molecule type" value="Genomic_DNA"/>
</dbReference>
<feature type="region of interest" description="Disordered" evidence="9">
    <location>
        <begin position="1"/>
        <end position="28"/>
    </location>
</feature>
<evidence type="ECO:0000256" key="4">
    <source>
        <dbReference type="ARBA" id="ARBA00022475"/>
    </source>
</evidence>
<keyword evidence="5" id="KW-0547">Nucleotide-binding</keyword>
<organism evidence="11 12">
    <name type="scientific">Paenibacillus roseus</name>
    <dbReference type="NCBI Taxonomy" id="2798579"/>
    <lineage>
        <taxon>Bacteria</taxon>
        <taxon>Bacillati</taxon>
        <taxon>Bacillota</taxon>
        <taxon>Bacilli</taxon>
        <taxon>Bacillales</taxon>
        <taxon>Paenibacillaceae</taxon>
        <taxon>Paenibacillus</taxon>
    </lineage>
</organism>
<gene>
    <name evidence="11" type="primary">ehuA</name>
    <name evidence="11" type="ORF">JFN88_13695</name>
</gene>
<dbReference type="SMART" id="SM00382">
    <property type="entry name" value="AAA"/>
    <property type="match status" value="1"/>
</dbReference>
<dbReference type="PROSITE" id="PS50893">
    <property type="entry name" value="ABC_TRANSPORTER_2"/>
    <property type="match status" value="1"/>
</dbReference>
<evidence type="ECO:0000256" key="7">
    <source>
        <dbReference type="ARBA" id="ARBA00022970"/>
    </source>
</evidence>
<dbReference type="SUPFAM" id="SSF52540">
    <property type="entry name" value="P-loop containing nucleoside triphosphate hydrolases"/>
    <property type="match status" value="1"/>
</dbReference>
<feature type="domain" description="ABC transporter" evidence="10">
    <location>
        <begin position="31"/>
        <end position="276"/>
    </location>
</feature>
<keyword evidence="12" id="KW-1185">Reference proteome</keyword>
<evidence type="ECO:0000313" key="12">
    <source>
        <dbReference type="Proteomes" id="UP000640274"/>
    </source>
</evidence>
<dbReference type="PANTHER" id="PTHR43166:SF9">
    <property type="entry name" value="GLUTAMATE_ASPARTATE IMPORT ATP-BINDING PROTEIN GLTL"/>
    <property type="match status" value="1"/>
</dbReference>
<sequence length="280" mass="30986">MNTVTKGEPADTGSASKPRQREPAAPVTPVVSYRNVKKSYGDLEVLHGIDLDIAAGEKIALIGPSGSGKTTLGRMLMTLEEPTSGIIEVEGEPLWQIERNGKLVRANEHHLHRMRSKIGMVFQHFNLFPHMRVLRNVTEAPRKVLGIGKEEAHDRAVEMLCKVGLEDKLDVYPSKLSGGQKQRVAIARALVMRPKIMVFDEVTSALDPELVGEVLSVIKEIAEEGEMAMMLITHEMDFARDVADRVIFGADGRIVETGPPQELFGQPKSDRLKSFLSRFV</sequence>
<dbReference type="Proteomes" id="UP000640274">
    <property type="component" value="Unassembled WGS sequence"/>
</dbReference>
<dbReference type="Pfam" id="PF00005">
    <property type="entry name" value="ABC_tran"/>
    <property type="match status" value="1"/>
</dbReference>
<name>A0A934J3U5_9BACL</name>
<keyword evidence="4" id="KW-1003">Cell membrane</keyword>
<comment type="subcellular location">
    <subcellularLocation>
        <location evidence="1">Cell membrane</location>
        <topology evidence="1">Peripheral membrane protein</topology>
    </subcellularLocation>
</comment>
<evidence type="ECO:0000256" key="2">
    <source>
        <dbReference type="ARBA" id="ARBA00005417"/>
    </source>
</evidence>
<keyword evidence="3" id="KW-0813">Transport</keyword>
<comment type="similarity">
    <text evidence="2">Belongs to the ABC transporter superfamily.</text>
</comment>
<evidence type="ECO:0000256" key="3">
    <source>
        <dbReference type="ARBA" id="ARBA00022448"/>
    </source>
</evidence>
<dbReference type="GO" id="GO:0005886">
    <property type="term" value="C:plasma membrane"/>
    <property type="evidence" value="ECO:0007669"/>
    <property type="project" value="UniProtKB-SubCell"/>
</dbReference>
<dbReference type="RefSeq" id="WP_199019845.1">
    <property type="nucleotide sequence ID" value="NZ_JAELUP010000065.1"/>
</dbReference>
<proteinExistence type="inferred from homology"/>
<dbReference type="PIRSF" id="PIRSF039085">
    <property type="entry name" value="ABC_ATPase_HisP"/>
    <property type="match status" value="1"/>
</dbReference>
<dbReference type="InterPro" id="IPR050086">
    <property type="entry name" value="MetN_ABC_transporter-like"/>
</dbReference>
<comment type="caution">
    <text evidence="11">The sequence shown here is derived from an EMBL/GenBank/DDBJ whole genome shotgun (WGS) entry which is preliminary data.</text>
</comment>
<dbReference type="GO" id="GO:0005524">
    <property type="term" value="F:ATP binding"/>
    <property type="evidence" value="ECO:0007669"/>
    <property type="project" value="UniProtKB-KW"/>
</dbReference>
<dbReference type="AlphaFoldDB" id="A0A934J3U5"/>
<keyword evidence="6 11" id="KW-0067">ATP-binding</keyword>
<dbReference type="InterPro" id="IPR030679">
    <property type="entry name" value="ABC_ATPase_HisP-typ"/>
</dbReference>
<evidence type="ECO:0000259" key="10">
    <source>
        <dbReference type="PROSITE" id="PS50893"/>
    </source>
</evidence>
<evidence type="ECO:0000256" key="5">
    <source>
        <dbReference type="ARBA" id="ARBA00022741"/>
    </source>
</evidence>
<reference evidence="11" key="1">
    <citation type="submission" date="2020-12" db="EMBL/GenBank/DDBJ databases">
        <authorList>
            <person name="Huq M.A."/>
        </authorList>
    </citation>
    <scope>NUCLEOTIDE SEQUENCE</scope>
    <source>
        <strain evidence="11">MAHUQ-46</strain>
    </source>
</reference>
<keyword evidence="8" id="KW-0472">Membrane</keyword>
<evidence type="ECO:0000256" key="1">
    <source>
        <dbReference type="ARBA" id="ARBA00004202"/>
    </source>
</evidence>
<evidence type="ECO:0000313" key="11">
    <source>
        <dbReference type="EMBL" id="MBJ6362325.1"/>
    </source>
</evidence>
<evidence type="ECO:0000256" key="9">
    <source>
        <dbReference type="SAM" id="MobiDB-lite"/>
    </source>
</evidence>
<dbReference type="InterPro" id="IPR017871">
    <property type="entry name" value="ABC_transporter-like_CS"/>
</dbReference>
<dbReference type="CDD" id="cd03262">
    <property type="entry name" value="ABC_HisP_GlnQ"/>
    <property type="match status" value="1"/>
</dbReference>
<dbReference type="InterPro" id="IPR014343">
    <property type="entry name" value="Ectoine_EhuA"/>
</dbReference>
<dbReference type="GO" id="GO:0016887">
    <property type="term" value="F:ATP hydrolysis activity"/>
    <property type="evidence" value="ECO:0007669"/>
    <property type="project" value="InterPro"/>
</dbReference>
<dbReference type="InterPro" id="IPR003439">
    <property type="entry name" value="ABC_transporter-like_ATP-bd"/>
</dbReference>
<evidence type="ECO:0000256" key="8">
    <source>
        <dbReference type="ARBA" id="ARBA00023136"/>
    </source>
</evidence>
<dbReference type="PANTHER" id="PTHR43166">
    <property type="entry name" value="AMINO ACID IMPORT ATP-BINDING PROTEIN"/>
    <property type="match status" value="1"/>
</dbReference>
<dbReference type="GO" id="GO:0015424">
    <property type="term" value="F:ABC-type amino acid transporter activity"/>
    <property type="evidence" value="ECO:0007669"/>
    <property type="project" value="InterPro"/>
</dbReference>
<dbReference type="NCBIfam" id="TIGR03005">
    <property type="entry name" value="ectoine_ehuA"/>
    <property type="match status" value="1"/>
</dbReference>
<dbReference type="InterPro" id="IPR003593">
    <property type="entry name" value="AAA+_ATPase"/>
</dbReference>
<dbReference type="PROSITE" id="PS00211">
    <property type="entry name" value="ABC_TRANSPORTER_1"/>
    <property type="match status" value="1"/>
</dbReference>